<dbReference type="PANTHER" id="PTHR30055:SF224">
    <property type="entry name" value="TRANSCRIPTIONAL REGULATOR TETR FAMILY"/>
    <property type="match status" value="1"/>
</dbReference>
<dbReference type="InterPro" id="IPR009057">
    <property type="entry name" value="Homeodomain-like_sf"/>
</dbReference>
<dbReference type="PROSITE" id="PS01081">
    <property type="entry name" value="HTH_TETR_1"/>
    <property type="match status" value="1"/>
</dbReference>
<dbReference type="Gene3D" id="1.10.357.10">
    <property type="entry name" value="Tetracycline Repressor, domain 2"/>
    <property type="match status" value="1"/>
</dbReference>
<dbReference type="InterPro" id="IPR023772">
    <property type="entry name" value="DNA-bd_HTH_TetR-type_CS"/>
</dbReference>
<reference evidence="4 5" key="1">
    <citation type="journal article" date="2018" name="J. Microbiol.">
        <title>Bacillus spongiae sp. nov., isolated from sponge of Jeju Island.</title>
        <authorList>
            <person name="Lee G.E."/>
            <person name="Im W.T."/>
            <person name="Park J.S."/>
        </authorList>
    </citation>
    <scope>NUCLEOTIDE SEQUENCE [LARGE SCALE GENOMIC DNA]</scope>
    <source>
        <strain evidence="4 5">135PIL107-10</strain>
    </source>
</reference>
<comment type="caution">
    <text evidence="4">The sequence shown here is derived from an EMBL/GenBank/DDBJ whole genome shotgun (WGS) entry which is preliminary data.</text>
</comment>
<dbReference type="Proteomes" id="UP001312865">
    <property type="component" value="Unassembled WGS sequence"/>
</dbReference>
<organism evidence="4 5">
    <name type="scientific">Bacillus spongiae</name>
    <dbReference type="NCBI Taxonomy" id="2683610"/>
    <lineage>
        <taxon>Bacteria</taxon>
        <taxon>Bacillati</taxon>
        <taxon>Bacillota</taxon>
        <taxon>Bacilli</taxon>
        <taxon>Bacillales</taxon>
        <taxon>Bacillaceae</taxon>
        <taxon>Bacillus</taxon>
    </lineage>
</organism>
<dbReference type="EMBL" id="JBBAXC010000038">
    <property type="protein sequence ID" value="MEI5909712.1"/>
    <property type="molecule type" value="Genomic_DNA"/>
</dbReference>
<dbReference type="Pfam" id="PF00440">
    <property type="entry name" value="TetR_N"/>
    <property type="match status" value="1"/>
</dbReference>
<dbReference type="SUPFAM" id="SSF46689">
    <property type="entry name" value="Homeodomain-like"/>
    <property type="match status" value="1"/>
</dbReference>
<dbReference type="Pfam" id="PF14246">
    <property type="entry name" value="TetR_C_7"/>
    <property type="match status" value="1"/>
</dbReference>
<evidence type="ECO:0000313" key="5">
    <source>
        <dbReference type="Proteomes" id="UP001312865"/>
    </source>
</evidence>
<feature type="domain" description="HTH tetR-type" evidence="3">
    <location>
        <begin position="12"/>
        <end position="72"/>
    </location>
</feature>
<dbReference type="Gene3D" id="1.10.10.60">
    <property type="entry name" value="Homeodomain-like"/>
    <property type="match status" value="1"/>
</dbReference>
<accession>A0ABU8HKE3</accession>
<dbReference type="PANTHER" id="PTHR30055">
    <property type="entry name" value="HTH-TYPE TRANSCRIPTIONAL REGULATOR RUTR"/>
    <property type="match status" value="1"/>
</dbReference>
<evidence type="ECO:0000256" key="2">
    <source>
        <dbReference type="PROSITE-ProRule" id="PRU00335"/>
    </source>
</evidence>
<protein>
    <submittedName>
        <fullName evidence="4">TetR/AcrR family transcriptional regulator</fullName>
    </submittedName>
</protein>
<keyword evidence="1 2" id="KW-0238">DNA-binding</keyword>
<dbReference type="InterPro" id="IPR050109">
    <property type="entry name" value="HTH-type_TetR-like_transc_reg"/>
</dbReference>
<feature type="DNA-binding region" description="H-T-H motif" evidence="2">
    <location>
        <begin position="35"/>
        <end position="54"/>
    </location>
</feature>
<gene>
    <name evidence="4" type="ORF">WAK64_22230</name>
</gene>
<keyword evidence="5" id="KW-1185">Reference proteome</keyword>
<sequence length="203" mass="23368">MKNINEPSDNLSKKREAIMDGAIKAFVIEGYEKASMDRIAQHAGVSKRTVYNHFSNKDDLFQAIFQRFLSEQELLKDIHYDPTKTLEEQLTLFADAELFLINDPSRLALSKVLTTVFLQDLELVTETKAKYGPPHANLVAWLKAADEDGRMEIPDANLAAQIYHAMIEGALTWPSLFQQPQTKEQFIPLKEEMIKTYLYRFRK</sequence>
<name>A0ABU8HKE3_9BACI</name>
<evidence type="ECO:0000259" key="3">
    <source>
        <dbReference type="PROSITE" id="PS50977"/>
    </source>
</evidence>
<evidence type="ECO:0000313" key="4">
    <source>
        <dbReference type="EMBL" id="MEI5909712.1"/>
    </source>
</evidence>
<dbReference type="PRINTS" id="PR00455">
    <property type="entry name" value="HTHTETR"/>
</dbReference>
<dbReference type="PROSITE" id="PS50977">
    <property type="entry name" value="HTH_TETR_2"/>
    <property type="match status" value="1"/>
</dbReference>
<dbReference type="RefSeq" id="WP_336589156.1">
    <property type="nucleotide sequence ID" value="NZ_JBBAXC010000038.1"/>
</dbReference>
<dbReference type="InterPro" id="IPR039536">
    <property type="entry name" value="TetR_C_Proteobacteria"/>
</dbReference>
<dbReference type="InterPro" id="IPR001647">
    <property type="entry name" value="HTH_TetR"/>
</dbReference>
<proteinExistence type="predicted"/>
<evidence type="ECO:0000256" key="1">
    <source>
        <dbReference type="ARBA" id="ARBA00023125"/>
    </source>
</evidence>